<dbReference type="RefSeq" id="WP_279245247.1">
    <property type="nucleotide sequence ID" value="NZ_SHNN01000002.1"/>
</dbReference>
<evidence type="ECO:0000256" key="7">
    <source>
        <dbReference type="ARBA" id="ARBA00023065"/>
    </source>
</evidence>
<dbReference type="PANTHER" id="PTHR28259:SF1">
    <property type="entry name" value="FLUORIDE EXPORT PROTEIN 1-RELATED"/>
    <property type="match status" value="1"/>
</dbReference>
<keyword evidence="3" id="KW-0997">Cell inner membrane</keyword>
<keyword evidence="7 12" id="KW-0406">Ion transport</keyword>
<keyword evidence="2 12" id="KW-1003">Cell membrane</keyword>
<sequence length="125" mass="13383">MKHMLLIALGGAGGALARHWLSSVMSASSANHFPIGTLSVNVLGSFLIGVMYVIIVEKGLIHPDWRSVFIIGFLGAFTTFSTFSLEAVTLLENGHAAMAAGYVLLSVATCLLGVWLSMVLTRFIW</sequence>
<organism evidence="13 14">
    <name type="scientific">Candidatus Litorirhabdus singularis</name>
    <dbReference type="NCBI Taxonomy" id="2518993"/>
    <lineage>
        <taxon>Bacteria</taxon>
        <taxon>Pseudomonadati</taxon>
        <taxon>Pseudomonadota</taxon>
        <taxon>Gammaproteobacteria</taxon>
        <taxon>Cellvibrionales</taxon>
        <taxon>Halieaceae</taxon>
        <taxon>Candidatus Litorirhabdus</taxon>
    </lineage>
</organism>
<keyword evidence="12" id="KW-0813">Transport</keyword>
<proteinExistence type="inferred from homology"/>
<comment type="caution">
    <text evidence="13">The sequence shown here is derived from an EMBL/GenBank/DDBJ whole genome shotgun (WGS) entry which is preliminary data.</text>
</comment>
<evidence type="ECO:0000256" key="2">
    <source>
        <dbReference type="ARBA" id="ARBA00022475"/>
    </source>
</evidence>
<keyword evidence="4 12" id="KW-0812">Transmembrane</keyword>
<accession>A0ABT3TGW2</accession>
<evidence type="ECO:0000256" key="3">
    <source>
        <dbReference type="ARBA" id="ARBA00022519"/>
    </source>
</evidence>
<evidence type="ECO:0000256" key="1">
    <source>
        <dbReference type="ARBA" id="ARBA00004651"/>
    </source>
</evidence>
<dbReference type="EMBL" id="SHNN01000002">
    <property type="protein sequence ID" value="MCX2981244.1"/>
    <property type="molecule type" value="Genomic_DNA"/>
</dbReference>
<gene>
    <name evidence="12 13" type="primary">crcB</name>
    <name evidence="12" type="synonym">fluC</name>
    <name evidence="13" type="ORF">EYC98_10255</name>
</gene>
<comment type="subcellular location">
    <subcellularLocation>
        <location evidence="1 12">Cell membrane</location>
        <topology evidence="1 12">Multi-pass membrane protein</topology>
    </subcellularLocation>
</comment>
<comment type="function">
    <text evidence="12">Fluoride-specific ion channel. Important for reducing fluoride concentration in the cell, thus reducing its toxicity.</text>
</comment>
<evidence type="ECO:0000256" key="12">
    <source>
        <dbReference type="HAMAP-Rule" id="MF_00454"/>
    </source>
</evidence>
<protein>
    <recommendedName>
        <fullName evidence="12">Fluoride-specific ion channel FluC</fullName>
    </recommendedName>
</protein>
<evidence type="ECO:0000256" key="8">
    <source>
        <dbReference type="ARBA" id="ARBA00023136"/>
    </source>
</evidence>
<dbReference type="Pfam" id="PF02537">
    <property type="entry name" value="CRCB"/>
    <property type="match status" value="1"/>
</dbReference>
<keyword evidence="14" id="KW-1185">Reference proteome</keyword>
<evidence type="ECO:0000256" key="10">
    <source>
        <dbReference type="ARBA" id="ARBA00035120"/>
    </source>
</evidence>
<dbReference type="Proteomes" id="UP001143362">
    <property type="component" value="Unassembled WGS sequence"/>
</dbReference>
<feature type="transmembrane region" description="Helical" evidence="12">
    <location>
        <begin position="97"/>
        <end position="120"/>
    </location>
</feature>
<keyword evidence="9 12" id="KW-0407">Ion channel</keyword>
<feature type="transmembrane region" description="Helical" evidence="12">
    <location>
        <begin position="68"/>
        <end position="91"/>
    </location>
</feature>
<comment type="activity regulation">
    <text evidence="12">Na(+) is not transported, but it plays an essential structural role and its presence is essential for fluoride channel function.</text>
</comment>
<dbReference type="HAMAP" id="MF_00454">
    <property type="entry name" value="FluC"/>
    <property type="match status" value="1"/>
</dbReference>
<dbReference type="NCBIfam" id="TIGR00494">
    <property type="entry name" value="crcB"/>
    <property type="match status" value="1"/>
</dbReference>
<evidence type="ECO:0000256" key="6">
    <source>
        <dbReference type="ARBA" id="ARBA00023053"/>
    </source>
</evidence>
<dbReference type="PANTHER" id="PTHR28259">
    <property type="entry name" value="FLUORIDE EXPORT PROTEIN 1-RELATED"/>
    <property type="match status" value="1"/>
</dbReference>
<evidence type="ECO:0000256" key="4">
    <source>
        <dbReference type="ARBA" id="ARBA00022692"/>
    </source>
</evidence>
<comment type="similarity">
    <text evidence="10 12">Belongs to the fluoride channel Fluc/FEX (TC 1.A.43) family.</text>
</comment>
<keyword evidence="12" id="KW-0479">Metal-binding</keyword>
<keyword evidence="5 12" id="KW-1133">Transmembrane helix</keyword>
<keyword evidence="8 12" id="KW-0472">Membrane</keyword>
<evidence type="ECO:0000313" key="14">
    <source>
        <dbReference type="Proteomes" id="UP001143362"/>
    </source>
</evidence>
<name>A0ABT3TGW2_9GAMM</name>
<evidence type="ECO:0000313" key="13">
    <source>
        <dbReference type="EMBL" id="MCX2981244.1"/>
    </source>
</evidence>
<dbReference type="InterPro" id="IPR003691">
    <property type="entry name" value="FluC"/>
</dbReference>
<feature type="transmembrane region" description="Helical" evidence="12">
    <location>
        <begin position="33"/>
        <end position="56"/>
    </location>
</feature>
<feature type="binding site" evidence="12">
    <location>
        <position position="78"/>
    </location>
    <ligand>
        <name>Na(+)</name>
        <dbReference type="ChEBI" id="CHEBI:29101"/>
        <note>structural</note>
    </ligand>
</feature>
<reference evidence="13" key="1">
    <citation type="submission" date="2019-02" db="EMBL/GenBank/DDBJ databases">
        <authorList>
            <person name="Li S.-H."/>
        </authorList>
    </citation>
    <scope>NUCLEOTIDE SEQUENCE</scope>
    <source>
        <strain evidence="13">IMCC14734</strain>
    </source>
</reference>
<evidence type="ECO:0000256" key="11">
    <source>
        <dbReference type="ARBA" id="ARBA00035585"/>
    </source>
</evidence>
<evidence type="ECO:0000256" key="5">
    <source>
        <dbReference type="ARBA" id="ARBA00022989"/>
    </source>
</evidence>
<comment type="catalytic activity">
    <reaction evidence="11">
        <text>fluoride(in) = fluoride(out)</text>
        <dbReference type="Rhea" id="RHEA:76159"/>
        <dbReference type="ChEBI" id="CHEBI:17051"/>
    </reaction>
    <physiologicalReaction direction="left-to-right" evidence="11">
        <dbReference type="Rhea" id="RHEA:76160"/>
    </physiologicalReaction>
</comment>
<keyword evidence="6 12" id="KW-0915">Sodium</keyword>
<evidence type="ECO:0000256" key="9">
    <source>
        <dbReference type="ARBA" id="ARBA00023303"/>
    </source>
</evidence>
<feature type="binding site" evidence="12">
    <location>
        <position position="75"/>
    </location>
    <ligand>
        <name>Na(+)</name>
        <dbReference type="ChEBI" id="CHEBI:29101"/>
        <note>structural</note>
    </ligand>
</feature>